<name>A9BA37_PROM4</name>
<dbReference type="HOGENOM" id="CLU_089974_0_0_3"/>
<feature type="domain" description="VTC" evidence="1">
    <location>
        <begin position="12"/>
        <end position="228"/>
    </location>
</feature>
<gene>
    <name evidence="2" type="ordered locus">P9211_07681</name>
</gene>
<proteinExistence type="predicted"/>
<evidence type="ECO:0000313" key="2">
    <source>
        <dbReference type="EMBL" id="ABX08699.1"/>
    </source>
</evidence>
<sequence>MERKVNKETVWRYERKFIVPNIISYNISNLIKSTPLCFSEIYAKRVVNNIYLDTPNYQFFKENINGLSERKKVRIRWYGETFGDINPKLEIKYKSGNVGTKKTLQISPFNFPDRSLSVNPFSLSDSIRNLPLNYHWIKSLRVSLLNSYERSYYLSFDKMFRITVDKNLLYFPTSNSIKNDFNYYLKEDSTILELKYLKQSDLDADLITNYFPFRMTRNSKYVNGIRLIHSLHSRKQRY</sequence>
<dbReference type="STRING" id="93059.P9211_07681"/>
<dbReference type="InterPro" id="IPR018966">
    <property type="entry name" value="VTC_domain"/>
</dbReference>
<keyword evidence="3" id="KW-1185">Reference proteome</keyword>
<evidence type="ECO:0000313" key="3">
    <source>
        <dbReference type="Proteomes" id="UP000000788"/>
    </source>
</evidence>
<dbReference type="Gene3D" id="3.20.100.30">
    <property type="entry name" value="VTC, catalytic tunnel domain"/>
    <property type="match status" value="1"/>
</dbReference>
<dbReference type="Pfam" id="PF09359">
    <property type="entry name" value="VTC"/>
    <property type="match status" value="1"/>
</dbReference>
<accession>A9BA37</accession>
<dbReference type="OrthoDB" id="541850at2"/>
<evidence type="ECO:0000259" key="1">
    <source>
        <dbReference type="Pfam" id="PF09359"/>
    </source>
</evidence>
<dbReference type="RefSeq" id="WP_012195321.1">
    <property type="nucleotide sequence ID" value="NC_009976.1"/>
</dbReference>
<dbReference type="InterPro" id="IPR042267">
    <property type="entry name" value="VTC_sf"/>
</dbReference>
<dbReference type="AlphaFoldDB" id="A9BA37"/>
<dbReference type="CDD" id="cd07750">
    <property type="entry name" value="PolyPPase_VTC_like"/>
    <property type="match status" value="1"/>
</dbReference>
<dbReference type="eggNOG" id="ENOG5032SZR">
    <property type="taxonomic scope" value="Bacteria"/>
</dbReference>
<dbReference type="Proteomes" id="UP000000788">
    <property type="component" value="Chromosome"/>
</dbReference>
<organism evidence="2 3">
    <name type="scientific">Prochlorococcus marinus (strain MIT 9211)</name>
    <dbReference type="NCBI Taxonomy" id="93059"/>
    <lineage>
        <taxon>Bacteria</taxon>
        <taxon>Bacillati</taxon>
        <taxon>Cyanobacteriota</taxon>
        <taxon>Cyanophyceae</taxon>
        <taxon>Synechococcales</taxon>
        <taxon>Prochlorococcaceae</taxon>
        <taxon>Prochlorococcus</taxon>
    </lineage>
</organism>
<reference evidence="2 3" key="1">
    <citation type="journal article" date="2007" name="PLoS Genet.">
        <title>Patterns and implications of gene gain and loss in the evolution of Prochlorococcus.</title>
        <authorList>
            <person name="Kettler G.C."/>
            <person name="Martiny A.C."/>
            <person name="Huang K."/>
            <person name="Zucker J."/>
            <person name="Coleman M.L."/>
            <person name="Rodrigue S."/>
            <person name="Chen F."/>
            <person name="Lapidus A."/>
            <person name="Ferriera S."/>
            <person name="Johnson J."/>
            <person name="Steglich C."/>
            <person name="Church G.M."/>
            <person name="Richardson P."/>
            <person name="Chisholm S.W."/>
        </authorList>
    </citation>
    <scope>NUCLEOTIDE SEQUENCE [LARGE SCALE GENOMIC DNA]</scope>
    <source>
        <strain evidence="3">MIT 9211</strain>
    </source>
</reference>
<dbReference type="GO" id="GO:0006799">
    <property type="term" value="P:polyphosphate biosynthetic process"/>
    <property type="evidence" value="ECO:0007669"/>
    <property type="project" value="UniProtKB-ARBA"/>
</dbReference>
<dbReference type="KEGG" id="pmj:P9211_07681"/>
<protein>
    <recommendedName>
        <fullName evidence="1">VTC domain-containing protein</fullName>
    </recommendedName>
</protein>
<dbReference type="EMBL" id="CP000878">
    <property type="protein sequence ID" value="ABX08699.1"/>
    <property type="molecule type" value="Genomic_DNA"/>
</dbReference>